<reference evidence="2" key="1">
    <citation type="submission" date="2016-11" db="EMBL/GenBank/DDBJ databases">
        <authorList>
            <person name="Varghese N."/>
            <person name="Submissions S."/>
        </authorList>
    </citation>
    <scope>NUCLEOTIDE SEQUENCE [LARGE SCALE GENOMIC DNA]</scope>
    <source>
        <strain evidence="2">DSM 19741</strain>
    </source>
</reference>
<accession>A0A1M5J477</accession>
<dbReference type="STRING" id="271157.SAMN05444396_10975"/>
<dbReference type="AlphaFoldDB" id="A0A1M5J477"/>
<dbReference type="RefSeq" id="WP_072992962.1">
    <property type="nucleotide sequence ID" value="NZ_FQWE01000009.1"/>
</dbReference>
<sequence length="127" mass="14514">MQGKHLYEYAVIRVVPKVEREEFLNVGIIIFCKQAKFIKVICFINEAKIQLFAADLDCEQLQSNLLAFEKVAHGEKSAGPIAQFDISSRFRWLTALRSSTIQTSRPHPGMCDDLEKTAQRLLEEMVL</sequence>
<evidence type="ECO:0008006" key="3">
    <source>
        <dbReference type="Google" id="ProtNLM"/>
    </source>
</evidence>
<dbReference type="Proteomes" id="UP000184036">
    <property type="component" value="Unassembled WGS sequence"/>
</dbReference>
<evidence type="ECO:0000313" key="2">
    <source>
        <dbReference type="Proteomes" id="UP000184036"/>
    </source>
</evidence>
<organism evidence="1 2">
    <name type="scientific">Flavobacterium segetis</name>
    <dbReference type="NCBI Taxonomy" id="271157"/>
    <lineage>
        <taxon>Bacteria</taxon>
        <taxon>Pseudomonadati</taxon>
        <taxon>Bacteroidota</taxon>
        <taxon>Flavobacteriia</taxon>
        <taxon>Flavobacteriales</taxon>
        <taxon>Flavobacteriaceae</taxon>
        <taxon>Flavobacterium</taxon>
    </lineage>
</organism>
<dbReference type="OrthoDB" id="9803207at2"/>
<evidence type="ECO:0000313" key="1">
    <source>
        <dbReference type="EMBL" id="SHG35000.1"/>
    </source>
</evidence>
<dbReference type="Pfam" id="PF11236">
    <property type="entry name" value="DUF3037"/>
    <property type="match status" value="1"/>
</dbReference>
<dbReference type="InterPro" id="IPR021398">
    <property type="entry name" value="DUF3037"/>
</dbReference>
<proteinExistence type="predicted"/>
<keyword evidence="2" id="KW-1185">Reference proteome</keyword>
<dbReference type="EMBL" id="FQWE01000009">
    <property type="protein sequence ID" value="SHG35000.1"/>
    <property type="molecule type" value="Genomic_DNA"/>
</dbReference>
<protein>
    <recommendedName>
        <fullName evidence="3">DUF3037 domain-containing protein</fullName>
    </recommendedName>
</protein>
<name>A0A1M5J477_9FLAO</name>
<gene>
    <name evidence="1" type="ORF">SAMN05444396_10975</name>
</gene>